<sequence>MFFKKLLMAAGLVAATVTAVGAQAADFSQHKTAVVFYSLIHNREGGDDYYGDRTVGNTEHLADLVVTMTGADKFSLEQVEPYGNDYDAVVDKARSEQEQNVRPKLKSIPDLSSYDVVFVAYPCWWGSYPMAFATLFDTGALNGKVVIPLTTHEGSRWGHSIQDLQAALPQSTILEGYQHRGRSVFDEDVKTEMQEFLQDLELPQ</sequence>
<name>A0A9E2NTR8_9GAMM</name>
<dbReference type="InterPro" id="IPR029039">
    <property type="entry name" value="Flavoprotein-like_sf"/>
</dbReference>
<dbReference type="SUPFAM" id="SSF52218">
    <property type="entry name" value="Flavoproteins"/>
    <property type="match status" value="1"/>
</dbReference>
<dbReference type="Gene3D" id="3.40.50.360">
    <property type="match status" value="1"/>
</dbReference>
<proteinExistence type="predicted"/>
<evidence type="ECO:0000256" key="3">
    <source>
        <dbReference type="SAM" id="SignalP"/>
    </source>
</evidence>
<reference evidence="5" key="1">
    <citation type="journal article" date="2021" name="PeerJ">
        <title>Extensive microbial diversity within the chicken gut microbiome revealed by metagenomics and culture.</title>
        <authorList>
            <person name="Gilroy R."/>
            <person name="Ravi A."/>
            <person name="Getino M."/>
            <person name="Pursley I."/>
            <person name="Horton D.L."/>
            <person name="Alikhan N.F."/>
            <person name="Baker D."/>
            <person name="Gharbi K."/>
            <person name="Hall N."/>
            <person name="Watson M."/>
            <person name="Adriaenssens E.M."/>
            <person name="Foster-Nyarko E."/>
            <person name="Jarju S."/>
            <person name="Secka A."/>
            <person name="Antonio M."/>
            <person name="Oren A."/>
            <person name="Chaudhuri R.R."/>
            <person name="La Ragione R."/>
            <person name="Hildebrand F."/>
            <person name="Pallen M.J."/>
        </authorList>
    </citation>
    <scope>NUCLEOTIDE SEQUENCE</scope>
    <source>
        <strain evidence="5">687</strain>
    </source>
</reference>
<keyword evidence="2" id="KW-0288">FMN</keyword>
<comment type="caution">
    <text evidence="5">The sequence shown here is derived from an EMBL/GenBank/DDBJ whole genome shotgun (WGS) entry which is preliminary data.</text>
</comment>
<keyword evidence="1" id="KW-0285">Flavoprotein</keyword>
<feature type="domain" description="Flavodoxin-like" evidence="4">
    <location>
        <begin position="55"/>
        <end position="181"/>
    </location>
</feature>
<dbReference type="GO" id="GO:0010181">
    <property type="term" value="F:FMN binding"/>
    <property type="evidence" value="ECO:0007669"/>
    <property type="project" value="InterPro"/>
</dbReference>
<feature type="signal peptide" evidence="3">
    <location>
        <begin position="1"/>
        <end position="24"/>
    </location>
</feature>
<dbReference type="EMBL" id="JAHLFG010000039">
    <property type="protein sequence ID" value="MBU3826624.1"/>
    <property type="molecule type" value="Genomic_DNA"/>
</dbReference>
<evidence type="ECO:0000256" key="1">
    <source>
        <dbReference type="ARBA" id="ARBA00022630"/>
    </source>
</evidence>
<accession>A0A9E2NTR8</accession>
<dbReference type="PANTHER" id="PTHR39201">
    <property type="entry name" value="EXPORTED PROTEIN-RELATED"/>
    <property type="match status" value="1"/>
</dbReference>
<evidence type="ECO:0000313" key="6">
    <source>
        <dbReference type="Proteomes" id="UP000824150"/>
    </source>
</evidence>
<dbReference type="Pfam" id="PF12682">
    <property type="entry name" value="Flavodoxin_4"/>
    <property type="match status" value="1"/>
</dbReference>
<feature type="chain" id="PRO_5039008252" evidence="3">
    <location>
        <begin position="25"/>
        <end position="204"/>
    </location>
</feature>
<evidence type="ECO:0000259" key="4">
    <source>
        <dbReference type="Pfam" id="PF12682"/>
    </source>
</evidence>
<evidence type="ECO:0000256" key="2">
    <source>
        <dbReference type="ARBA" id="ARBA00022643"/>
    </source>
</evidence>
<organism evidence="5 6">
    <name type="scientific">Candidatus Anaerobiospirillum merdipullorum</name>
    <dbReference type="NCBI Taxonomy" id="2838450"/>
    <lineage>
        <taxon>Bacteria</taxon>
        <taxon>Pseudomonadati</taxon>
        <taxon>Pseudomonadota</taxon>
        <taxon>Gammaproteobacteria</taxon>
        <taxon>Aeromonadales</taxon>
        <taxon>Succinivibrionaceae</taxon>
        <taxon>Anaerobiospirillum</taxon>
    </lineage>
</organism>
<dbReference type="PANTHER" id="PTHR39201:SF1">
    <property type="entry name" value="FLAVODOXIN-LIKE DOMAIN-CONTAINING PROTEIN"/>
    <property type="match status" value="1"/>
</dbReference>
<reference evidence="5" key="2">
    <citation type="submission" date="2021-04" db="EMBL/GenBank/DDBJ databases">
        <authorList>
            <person name="Gilroy R."/>
        </authorList>
    </citation>
    <scope>NUCLEOTIDE SEQUENCE</scope>
    <source>
        <strain evidence="5">687</strain>
    </source>
</reference>
<evidence type="ECO:0000313" key="5">
    <source>
        <dbReference type="EMBL" id="MBU3826624.1"/>
    </source>
</evidence>
<keyword evidence="3" id="KW-0732">Signal</keyword>
<dbReference type="InterPro" id="IPR008254">
    <property type="entry name" value="Flavodoxin/NO_synth"/>
</dbReference>
<dbReference type="AlphaFoldDB" id="A0A9E2NTR8"/>
<gene>
    <name evidence="5" type="ORF">IAA31_03940</name>
</gene>
<dbReference type="Proteomes" id="UP000824150">
    <property type="component" value="Unassembled WGS sequence"/>
</dbReference>
<protein>
    <submittedName>
        <fullName evidence="5">NAD(P)H-dependent oxidoreductase</fullName>
    </submittedName>
</protein>